<dbReference type="InterPro" id="IPR008271">
    <property type="entry name" value="Ser/Thr_kinase_AS"/>
</dbReference>
<dbReference type="Gene3D" id="1.10.510.10">
    <property type="entry name" value="Transferase(Phosphotransferase) domain 1"/>
    <property type="match status" value="1"/>
</dbReference>
<proteinExistence type="inferred from homology"/>
<dbReference type="GO" id="GO:0005634">
    <property type="term" value="C:nucleus"/>
    <property type="evidence" value="ECO:0007669"/>
    <property type="project" value="TreeGrafter"/>
</dbReference>
<evidence type="ECO:0000256" key="6">
    <source>
        <dbReference type="SAM" id="MobiDB-lite"/>
    </source>
</evidence>
<dbReference type="InterPro" id="IPR011009">
    <property type="entry name" value="Kinase-like_dom_sf"/>
</dbReference>
<evidence type="ECO:0000256" key="1">
    <source>
        <dbReference type="ARBA" id="ARBA00022679"/>
    </source>
</evidence>
<evidence type="ECO:0000256" key="3">
    <source>
        <dbReference type="ARBA" id="ARBA00022777"/>
    </source>
</evidence>
<evidence type="ECO:0000256" key="5">
    <source>
        <dbReference type="ARBA" id="ARBA00037982"/>
    </source>
</evidence>
<accession>A0A6G1KVK1</accession>
<feature type="compositionally biased region" description="Polar residues" evidence="6">
    <location>
        <begin position="376"/>
        <end position="386"/>
    </location>
</feature>
<feature type="compositionally biased region" description="Polar residues" evidence="6">
    <location>
        <begin position="569"/>
        <end position="587"/>
    </location>
</feature>
<evidence type="ECO:0000313" key="9">
    <source>
        <dbReference type="Proteomes" id="UP000799436"/>
    </source>
</evidence>
<reference evidence="8" key="1">
    <citation type="journal article" date="2020" name="Stud. Mycol.">
        <title>101 Dothideomycetes genomes: a test case for predicting lifestyles and emergence of pathogens.</title>
        <authorList>
            <person name="Haridas S."/>
            <person name="Albert R."/>
            <person name="Binder M."/>
            <person name="Bloem J."/>
            <person name="Labutti K."/>
            <person name="Salamov A."/>
            <person name="Andreopoulos B."/>
            <person name="Baker S."/>
            <person name="Barry K."/>
            <person name="Bills G."/>
            <person name="Bluhm B."/>
            <person name="Cannon C."/>
            <person name="Castanera R."/>
            <person name="Culley D."/>
            <person name="Daum C."/>
            <person name="Ezra D."/>
            <person name="Gonzalez J."/>
            <person name="Henrissat B."/>
            <person name="Kuo A."/>
            <person name="Liang C."/>
            <person name="Lipzen A."/>
            <person name="Lutzoni F."/>
            <person name="Magnuson J."/>
            <person name="Mondo S."/>
            <person name="Nolan M."/>
            <person name="Ohm R."/>
            <person name="Pangilinan J."/>
            <person name="Park H.-J."/>
            <person name="Ramirez L."/>
            <person name="Alfaro M."/>
            <person name="Sun H."/>
            <person name="Tritt A."/>
            <person name="Yoshinaga Y."/>
            <person name="Zwiers L.-H."/>
            <person name="Turgeon B."/>
            <person name="Goodwin S."/>
            <person name="Spatafora J."/>
            <person name="Crous P."/>
            <person name="Grigoriev I."/>
        </authorList>
    </citation>
    <scope>NUCLEOTIDE SEQUENCE</scope>
    <source>
        <strain evidence="8">CBS 116005</strain>
    </source>
</reference>
<feature type="region of interest" description="Disordered" evidence="6">
    <location>
        <begin position="405"/>
        <end position="429"/>
    </location>
</feature>
<dbReference type="Gene3D" id="3.30.200.20">
    <property type="entry name" value="Phosphorylase Kinase, domain 1"/>
    <property type="match status" value="1"/>
</dbReference>
<dbReference type="GO" id="GO:0005524">
    <property type="term" value="F:ATP binding"/>
    <property type="evidence" value="ECO:0007669"/>
    <property type="project" value="UniProtKB-KW"/>
</dbReference>
<dbReference type="PROSITE" id="PS50011">
    <property type="entry name" value="PROTEIN_KINASE_DOM"/>
    <property type="match status" value="1"/>
</dbReference>
<keyword evidence="1" id="KW-0808">Transferase</keyword>
<feature type="compositionally biased region" description="Basic and acidic residues" evidence="6">
    <location>
        <begin position="243"/>
        <end position="252"/>
    </location>
</feature>
<feature type="compositionally biased region" description="Basic and acidic residues" evidence="6">
    <location>
        <begin position="122"/>
        <end position="146"/>
    </location>
</feature>
<feature type="region of interest" description="Disordered" evidence="6">
    <location>
        <begin position="350"/>
        <end position="392"/>
    </location>
</feature>
<feature type="domain" description="Protein kinase" evidence="7">
    <location>
        <begin position="685"/>
        <end position="1020"/>
    </location>
</feature>
<feature type="region of interest" description="Disordered" evidence="6">
    <location>
        <begin position="539"/>
        <end position="654"/>
    </location>
</feature>
<keyword evidence="2" id="KW-0547">Nucleotide-binding</keyword>
<feature type="compositionally biased region" description="Polar residues" evidence="6">
    <location>
        <begin position="59"/>
        <end position="71"/>
    </location>
</feature>
<evidence type="ECO:0000256" key="4">
    <source>
        <dbReference type="ARBA" id="ARBA00022840"/>
    </source>
</evidence>
<feature type="region of interest" description="Disordered" evidence="6">
    <location>
        <begin position="1"/>
        <end position="158"/>
    </location>
</feature>
<dbReference type="Pfam" id="PF00069">
    <property type="entry name" value="Pkinase"/>
    <property type="match status" value="1"/>
</dbReference>
<dbReference type="SMART" id="SM00220">
    <property type="entry name" value="S_TKc"/>
    <property type="match status" value="1"/>
</dbReference>
<protein>
    <submittedName>
        <fullName evidence="8">Kinase-like protein</fullName>
    </submittedName>
</protein>
<evidence type="ECO:0000259" key="7">
    <source>
        <dbReference type="PROSITE" id="PS50011"/>
    </source>
</evidence>
<dbReference type="AlphaFoldDB" id="A0A6G1KVK1"/>
<comment type="similarity">
    <text evidence="5">Belongs to the protein kinase superfamily. Ser/Thr protein kinase family. GCN2 subfamily.</text>
</comment>
<dbReference type="GO" id="GO:0110031">
    <property type="term" value="P:negative regulation of G2/MI transition of meiotic cell cycle"/>
    <property type="evidence" value="ECO:0007669"/>
    <property type="project" value="TreeGrafter"/>
</dbReference>
<keyword evidence="3 8" id="KW-0418">Kinase</keyword>
<dbReference type="PANTHER" id="PTHR11042:SF196">
    <property type="entry name" value="MITOSIS INHIBITOR PROTEIN KINASE SWE1"/>
    <property type="match status" value="1"/>
</dbReference>
<feature type="region of interest" description="Disordered" evidence="6">
    <location>
        <begin position="179"/>
        <end position="305"/>
    </location>
</feature>
<feature type="compositionally biased region" description="Polar residues" evidence="6">
    <location>
        <begin position="610"/>
        <end position="625"/>
    </location>
</feature>
<feature type="compositionally biased region" description="Low complexity" evidence="6">
    <location>
        <begin position="357"/>
        <end position="369"/>
    </location>
</feature>
<dbReference type="PANTHER" id="PTHR11042">
    <property type="entry name" value="EUKARYOTIC TRANSLATION INITIATION FACTOR 2-ALPHA KINASE EIF2-ALPHA KINASE -RELATED"/>
    <property type="match status" value="1"/>
</dbReference>
<dbReference type="GO" id="GO:0005737">
    <property type="term" value="C:cytoplasm"/>
    <property type="evidence" value="ECO:0007669"/>
    <property type="project" value="TreeGrafter"/>
</dbReference>
<name>A0A6G1KVK1_9PEZI</name>
<dbReference type="EMBL" id="ML995934">
    <property type="protein sequence ID" value="KAF2764198.1"/>
    <property type="molecule type" value="Genomic_DNA"/>
</dbReference>
<organism evidence="8 9">
    <name type="scientific">Teratosphaeria nubilosa</name>
    <dbReference type="NCBI Taxonomy" id="161662"/>
    <lineage>
        <taxon>Eukaryota</taxon>
        <taxon>Fungi</taxon>
        <taxon>Dikarya</taxon>
        <taxon>Ascomycota</taxon>
        <taxon>Pezizomycotina</taxon>
        <taxon>Dothideomycetes</taxon>
        <taxon>Dothideomycetidae</taxon>
        <taxon>Mycosphaerellales</taxon>
        <taxon>Teratosphaeriaceae</taxon>
        <taxon>Teratosphaeria</taxon>
    </lineage>
</organism>
<keyword evidence="4" id="KW-0067">ATP-binding</keyword>
<feature type="compositionally biased region" description="Low complexity" evidence="6">
    <location>
        <begin position="232"/>
        <end position="242"/>
    </location>
</feature>
<gene>
    <name evidence="8" type="ORF">EJ03DRAFT_321591</name>
</gene>
<evidence type="ECO:0000256" key="2">
    <source>
        <dbReference type="ARBA" id="ARBA00022741"/>
    </source>
</evidence>
<evidence type="ECO:0000313" key="8">
    <source>
        <dbReference type="EMBL" id="KAF2764198.1"/>
    </source>
</evidence>
<sequence length="1055" mass="115514">MEFEYSPRHSANSAPHLLSPTHRHGSPIDNFASIRQIRRSLSRSPSKPQRFSLVAIKPTDTSPTASRSPSGLSRAYSADTANDLTTKPKFSIKRSGPLRSVPRRTSPNSPLRRALSDNTNQAHDRPRLMRRTSAENDQENRDRMDCSEDGQQEAGEKICDEPIKIDFLKPDKLLQPVLKEHRSPVKSSPLKRSDGVMNLEAARSGSPRNKRRSIHGAPAFGNEFSVFEHGLDGTSGDSTDSSRSSDEKDRDFNSSFSSTWPSPAAKSPQKRPFSLRKSTLQQRAGPARSKLFPETSRETGFSSALTRARSRISLDSALPFRSIDMDSPFRRTVNEPPVLFQAPAQKLYQSAPKPHPLSHALSPSSSTSSMAEDQPQHLTQPTNQNPFRPDFARPAQQFSKSLPLGALRPHENTEPPASQDFEGSFATPDGYKMAKPCPQAFHSTGLISKRNRNVDFGASTGSAHMPDTPSKKAAHIILSTTPAPASALGKVVQPMHEFGSPTTPFNGRTSKVSPESFGKGVNIFGSLAGVPQLTRRGSFLSVDGDDMTNSPTQHLDTRASTEDLPPTPTKSQRSVPFLRSRSNTHTKTILLVAPPAVEEGEGSDRPSPHTPQDSFTPPDPSTLSISAEHRPATSFGGRSTPGIGVPATPTGPRGDHSFASTFGQGNQSSSGYFANDVDPALTTRFGQVTTSGVGEFSQVYKVEKPLPGTKTGSKAQLSPGAQVWAVKKSRKPYTGNKDRARKMREVEILRAMCGHEHIIELVDDWEAKGHLYIQTEFCENGNLKDFLLHTGYKGRLDDFRIWKILLELSQGVKSIHDANYMHLDLKPANVFIDWEGVLKIGDFGMASSWPAPPGLDGEGDREYIGPEVLCGRFDKPADIFALGMIILETAGNIVLPDNGASWQRLRAGDLSDLPSLTFTSDSSLVRDDSGDPIEMADCASNDAIPFAMQEDDELSFLRPSVAAKGHRRKNSRDLVSPPNFMIDPKDKDALDQIVQWMICPDPDRRPTVDQLLAAGGVQWVDVRRRAGATVYEGSWGPADVVVNPFQQQDVEMMEF</sequence>
<dbReference type="SUPFAM" id="SSF56112">
    <property type="entry name" value="Protein kinase-like (PK-like)"/>
    <property type="match status" value="1"/>
</dbReference>
<dbReference type="Proteomes" id="UP000799436">
    <property type="component" value="Unassembled WGS sequence"/>
</dbReference>
<dbReference type="PROSITE" id="PS00108">
    <property type="entry name" value="PROTEIN_KINASE_ST"/>
    <property type="match status" value="1"/>
</dbReference>
<dbReference type="InterPro" id="IPR050339">
    <property type="entry name" value="CC_SR_Kinase"/>
</dbReference>
<dbReference type="InterPro" id="IPR000719">
    <property type="entry name" value="Prot_kinase_dom"/>
</dbReference>
<dbReference type="GO" id="GO:0004713">
    <property type="term" value="F:protein tyrosine kinase activity"/>
    <property type="evidence" value="ECO:0007669"/>
    <property type="project" value="TreeGrafter"/>
</dbReference>
<dbReference type="OrthoDB" id="5337378at2759"/>
<keyword evidence="9" id="KW-1185">Reference proteome</keyword>